<dbReference type="VEuPathDB" id="VectorBase:RSAN_051464"/>
<evidence type="ECO:0000313" key="2">
    <source>
        <dbReference type="EMBL" id="KAH7939686.1"/>
    </source>
</evidence>
<sequence>MFRSKYLGSRDLLSSRRFVRTSGTLESCEGNGSSPPCDVTSCAARVSAAAHSVDHKVTEVVRTFLCQDMLCPGSSTAGPSHQGLPGRSRGGPRRPGCYRHRPAVRYKIRPGLNPGYRDISPQVSIRYYRGLIVKGREKADGSVTISDVLSDLSQLRPEGNEKQPQMVGPDALKGKDAQHIMGDLQGIDGMH</sequence>
<feature type="compositionally biased region" description="Basic residues" evidence="1">
    <location>
        <begin position="90"/>
        <end position="99"/>
    </location>
</feature>
<protein>
    <submittedName>
        <fullName evidence="2">Uncharacterized protein</fullName>
    </submittedName>
</protein>
<reference evidence="2" key="2">
    <citation type="submission" date="2021-09" db="EMBL/GenBank/DDBJ databases">
        <authorList>
            <person name="Jia N."/>
            <person name="Wang J."/>
            <person name="Shi W."/>
            <person name="Du L."/>
            <person name="Sun Y."/>
            <person name="Zhan W."/>
            <person name="Jiang J."/>
            <person name="Wang Q."/>
            <person name="Zhang B."/>
            <person name="Ji P."/>
            <person name="Sakyi L.B."/>
            <person name="Cui X."/>
            <person name="Yuan T."/>
            <person name="Jiang B."/>
            <person name="Yang W."/>
            <person name="Lam T.T.-Y."/>
            <person name="Chang Q."/>
            <person name="Ding S."/>
            <person name="Wang X."/>
            <person name="Zhu J."/>
            <person name="Ruan X."/>
            <person name="Zhao L."/>
            <person name="Wei J."/>
            <person name="Que T."/>
            <person name="Du C."/>
            <person name="Cheng J."/>
            <person name="Dai P."/>
            <person name="Han X."/>
            <person name="Huang E."/>
            <person name="Gao Y."/>
            <person name="Liu J."/>
            <person name="Shao H."/>
            <person name="Ye R."/>
            <person name="Li L."/>
            <person name="Wei W."/>
            <person name="Wang X."/>
            <person name="Wang C."/>
            <person name="Huo Q."/>
            <person name="Li W."/>
            <person name="Guo W."/>
            <person name="Chen H."/>
            <person name="Chen S."/>
            <person name="Zhou L."/>
            <person name="Zhou L."/>
            <person name="Ni X."/>
            <person name="Tian J."/>
            <person name="Zhou Y."/>
            <person name="Sheng Y."/>
            <person name="Liu T."/>
            <person name="Pan Y."/>
            <person name="Xia L."/>
            <person name="Li J."/>
            <person name="Zhao F."/>
            <person name="Cao W."/>
        </authorList>
    </citation>
    <scope>NUCLEOTIDE SEQUENCE</scope>
    <source>
        <strain evidence="2">Rsan-2018</strain>
        <tissue evidence="2">Larvae</tissue>
    </source>
</reference>
<dbReference type="AlphaFoldDB" id="A0A9D4PEV3"/>
<dbReference type="Proteomes" id="UP000821837">
    <property type="component" value="Chromosome 8"/>
</dbReference>
<feature type="region of interest" description="Disordered" evidence="1">
    <location>
        <begin position="75"/>
        <end position="99"/>
    </location>
</feature>
<accession>A0A9D4PEV3</accession>
<dbReference type="EMBL" id="JABSTV010001254">
    <property type="protein sequence ID" value="KAH7939686.1"/>
    <property type="molecule type" value="Genomic_DNA"/>
</dbReference>
<evidence type="ECO:0000256" key="1">
    <source>
        <dbReference type="SAM" id="MobiDB-lite"/>
    </source>
</evidence>
<name>A0A9D4PEV3_RHISA</name>
<reference evidence="2" key="1">
    <citation type="journal article" date="2020" name="Cell">
        <title>Large-Scale Comparative Analyses of Tick Genomes Elucidate Their Genetic Diversity and Vector Capacities.</title>
        <authorList>
            <consortium name="Tick Genome and Microbiome Consortium (TIGMIC)"/>
            <person name="Jia N."/>
            <person name="Wang J."/>
            <person name="Shi W."/>
            <person name="Du L."/>
            <person name="Sun Y."/>
            <person name="Zhan W."/>
            <person name="Jiang J.F."/>
            <person name="Wang Q."/>
            <person name="Zhang B."/>
            <person name="Ji P."/>
            <person name="Bell-Sakyi L."/>
            <person name="Cui X.M."/>
            <person name="Yuan T.T."/>
            <person name="Jiang B.G."/>
            <person name="Yang W.F."/>
            <person name="Lam T.T."/>
            <person name="Chang Q.C."/>
            <person name="Ding S.J."/>
            <person name="Wang X.J."/>
            <person name="Zhu J.G."/>
            <person name="Ruan X.D."/>
            <person name="Zhao L."/>
            <person name="Wei J.T."/>
            <person name="Ye R.Z."/>
            <person name="Que T.C."/>
            <person name="Du C.H."/>
            <person name="Zhou Y.H."/>
            <person name="Cheng J.X."/>
            <person name="Dai P.F."/>
            <person name="Guo W.B."/>
            <person name="Han X.H."/>
            <person name="Huang E.J."/>
            <person name="Li L.F."/>
            <person name="Wei W."/>
            <person name="Gao Y.C."/>
            <person name="Liu J.Z."/>
            <person name="Shao H.Z."/>
            <person name="Wang X."/>
            <person name="Wang C.C."/>
            <person name="Yang T.C."/>
            <person name="Huo Q.B."/>
            <person name="Li W."/>
            <person name="Chen H.Y."/>
            <person name="Chen S.E."/>
            <person name="Zhou L.G."/>
            <person name="Ni X.B."/>
            <person name="Tian J.H."/>
            <person name="Sheng Y."/>
            <person name="Liu T."/>
            <person name="Pan Y.S."/>
            <person name="Xia L.Y."/>
            <person name="Li J."/>
            <person name="Zhao F."/>
            <person name="Cao W.C."/>
        </authorList>
    </citation>
    <scope>NUCLEOTIDE SEQUENCE</scope>
    <source>
        <strain evidence="2">Rsan-2018</strain>
    </source>
</reference>
<comment type="caution">
    <text evidence="2">The sequence shown here is derived from an EMBL/GenBank/DDBJ whole genome shotgun (WGS) entry which is preliminary data.</text>
</comment>
<organism evidence="2 3">
    <name type="scientific">Rhipicephalus sanguineus</name>
    <name type="common">Brown dog tick</name>
    <name type="synonym">Ixodes sanguineus</name>
    <dbReference type="NCBI Taxonomy" id="34632"/>
    <lineage>
        <taxon>Eukaryota</taxon>
        <taxon>Metazoa</taxon>
        <taxon>Ecdysozoa</taxon>
        <taxon>Arthropoda</taxon>
        <taxon>Chelicerata</taxon>
        <taxon>Arachnida</taxon>
        <taxon>Acari</taxon>
        <taxon>Parasitiformes</taxon>
        <taxon>Ixodida</taxon>
        <taxon>Ixodoidea</taxon>
        <taxon>Ixodidae</taxon>
        <taxon>Rhipicephalinae</taxon>
        <taxon>Rhipicephalus</taxon>
        <taxon>Rhipicephalus</taxon>
    </lineage>
</organism>
<evidence type="ECO:0000313" key="3">
    <source>
        <dbReference type="Proteomes" id="UP000821837"/>
    </source>
</evidence>
<proteinExistence type="predicted"/>
<gene>
    <name evidence="2" type="ORF">HPB52_015893</name>
</gene>
<keyword evidence="3" id="KW-1185">Reference proteome</keyword>